<evidence type="ECO:0000256" key="1">
    <source>
        <dbReference type="PROSITE-ProRule" id="PRU00042"/>
    </source>
</evidence>
<reference evidence="4" key="1">
    <citation type="submission" date="2020-05" db="UniProtKB">
        <authorList>
            <consortium name="EnsemblMetazoa"/>
        </authorList>
    </citation>
    <scope>IDENTIFICATION</scope>
    <source>
        <strain evidence="4">TTRI</strain>
    </source>
</reference>
<dbReference type="GO" id="GO:0008270">
    <property type="term" value="F:zinc ion binding"/>
    <property type="evidence" value="ECO:0007669"/>
    <property type="project" value="UniProtKB-KW"/>
</dbReference>
<dbReference type="InterPro" id="IPR040436">
    <property type="entry name" value="Disconnected-like"/>
</dbReference>
<feature type="compositionally biased region" description="Acidic residues" evidence="2">
    <location>
        <begin position="725"/>
        <end position="735"/>
    </location>
</feature>
<feature type="compositionally biased region" description="Low complexity" evidence="2">
    <location>
        <begin position="1401"/>
        <end position="1413"/>
    </location>
</feature>
<evidence type="ECO:0000313" key="5">
    <source>
        <dbReference type="Proteomes" id="UP000078200"/>
    </source>
</evidence>
<dbReference type="PANTHER" id="PTHR15021:SF0">
    <property type="entry name" value="DISCO-RELATED, ISOFORM A-RELATED"/>
    <property type="match status" value="1"/>
</dbReference>
<organism evidence="4 5">
    <name type="scientific">Glossina austeni</name>
    <name type="common">Savannah tsetse fly</name>
    <dbReference type="NCBI Taxonomy" id="7395"/>
    <lineage>
        <taxon>Eukaryota</taxon>
        <taxon>Metazoa</taxon>
        <taxon>Ecdysozoa</taxon>
        <taxon>Arthropoda</taxon>
        <taxon>Hexapoda</taxon>
        <taxon>Insecta</taxon>
        <taxon>Pterygota</taxon>
        <taxon>Neoptera</taxon>
        <taxon>Endopterygota</taxon>
        <taxon>Diptera</taxon>
        <taxon>Brachycera</taxon>
        <taxon>Muscomorpha</taxon>
        <taxon>Hippoboscoidea</taxon>
        <taxon>Glossinidae</taxon>
        <taxon>Glossina</taxon>
    </lineage>
</organism>
<feature type="compositionally biased region" description="Basic and acidic residues" evidence="2">
    <location>
        <begin position="976"/>
        <end position="998"/>
    </location>
</feature>
<feature type="compositionally biased region" description="Acidic residues" evidence="2">
    <location>
        <begin position="707"/>
        <end position="716"/>
    </location>
</feature>
<feature type="region of interest" description="Disordered" evidence="2">
    <location>
        <begin position="1369"/>
        <end position="1419"/>
    </location>
</feature>
<feature type="region of interest" description="Disordered" evidence="2">
    <location>
        <begin position="707"/>
        <end position="1002"/>
    </location>
</feature>
<dbReference type="PROSITE" id="PS00028">
    <property type="entry name" value="ZINC_FINGER_C2H2_1"/>
    <property type="match status" value="2"/>
</dbReference>
<keyword evidence="1" id="KW-0862">Zinc</keyword>
<feature type="compositionally biased region" description="Low complexity" evidence="2">
    <location>
        <begin position="444"/>
        <end position="457"/>
    </location>
</feature>
<feature type="compositionally biased region" description="Basic and acidic residues" evidence="2">
    <location>
        <begin position="901"/>
        <end position="934"/>
    </location>
</feature>
<dbReference type="GO" id="GO:0006355">
    <property type="term" value="P:regulation of DNA-templated transcription"/>
    <property type="evidence" value="ECO:0007669"/>
    <property type="project" value="TreeGrafter"/>
</dbReference>
<dbReference type="VEuPathDB" id="VectorBase:GAUT032577"/>
<feature type="compositionally biased region" description="Low complexity" evidence="2">
    <location>
        <begin position="216"/>
        <end position="244"/>
    </location>
</feature>
<dbReference type="SMART" id="SM00355">
    <property type="entry name" value="ZnF_C2H2"/>
    <property type="match status" value="4"/>
</dbReference>
<feature type="domain" description="C2H2-type" evidence="3">
    <location>
        <begin position="1149"/>
        <end position="1172"/>
    </location>
</feature>
<feature type="compositionally biased region" description="Low complexity" evidence="2">
    <location>
        <begin position="115"/>
        <end position="125"/>
    </location>
</feature>
<feature type="compositionally biased region" description="Polar residues" evidence="2">
    <location>
        <begin position="843"/>
        <end position="860"/>
    </location>
</feature>
<proteinExistence type="predicted"/>
<keyword evidence="1" id="KW-0479">Metal-binding</keyword>
<dbReference type="EnsemblMetazoa" id="GAUT032577-RA">
    <property type="protein sequence ID" value="GAUT032577-PA"/>
    <property type="gene ID" value="GAUT032577"/>
</dbReference>
<evidence type="ECO:0000256" key="2">
    <source>
        <dbReference type="SAM" id="MobiDB-lite"/>
    </source>
</evidence>
<dbReference type="PROSITE" id="PS50157">
    <property type="entry name" value="ZINC_FINGER_C2H2_2"/>
    <property type="match status" value="2"/>
</dbReference>
<accession>A0A1A9VC49</accession>
<feature type="compositionally biased region" description="Basic and acidic residues" evidence="2">
    <location>
        <begin position="747"/>
        <end position="764"/>
    </location>
</feature>
<name>A0A1A9VC49_GLOAU</name>
<feature type="compositionally biased region" description="Low complexity" evidence="2">
    <location>
        <begin position="465"/>
        <end position="483"/>
    </location>
</feature>
<feature type="compositionally biased region" description="Pro residues" evidence="2">
    <location>
        <begin position="348"/>
        <end position="365"/>
    </location>
</feature>
<dbReference type="Proteomes" id="UP000078200">
    <property type="component" value="Unassembled WGS sequence"/>
</dbReference>
<evidence type="ECO:0000259" key="3">
    <source>
        <dbReference type="PROSITE" id="PS50157"/>
    </source>
</evidence>
<feature type="region of interest" description="Disordered" evidence="2">
    <location>
        <begin position="111"/>
        <end position="132"/>
    </location>
</feature>
<sequence length="1419" mass="154329">MNINQDNSQQPPQQRNGFQSYLPAVHPALHSNRNLSLPPPLHRLPDFELEYLKKAHAHAQAQAAAIAYGYEQQQVQQQHQLARRRSHIEHELAAAKFANVYESHSLTASQHNTLPSPSMVMSPSRRPSPPRGAAHPMNMHLSAMAHAQIQFQTQLQQKLSAAAAGPTVINTNTNNAINLPPPGHLSNYFRNPASPASCGLATTPGPSGPPPPPLTSAPTSNSSALCNTNSNALQTSTSTTQSQNPLNHLQNMQPFDFRKINSAALGAFPGLPPPGAARLSPNDLAHHQHLQQQAAQQAAMLAQARRRINEATTPSEKSAAAAAAAAAAAQSNQFFNAMAMSGHPLPFHLPPPPPLPHVHPPPPPSTMANATSPSSSLPSGLTSNQVAAIAAAAAASGNPMPHSFLASHFSGINNALTLGKSALRSKTPEHDKSKTSEVDNLRETSTSRLTPPTRSTSQASLHGASTNQQQSSSSNCVNSTSNNYQSSRNLRESSHPPRSSLQHDSSPGAQTQRLSRLTTSAGGMRPGRKNHSPGKRQWGSIPANLGTQFINPVTGKKRVQCNVCLKTFCDKGALKIHFSAVHLREMHKCTVDGCNMMFSSRRSRNRHSANPNPKLHSPHLRRKISPHDGRSAQPHPILLQTPNGLMPGLNPFGTFPMLTPPPDMRHHSMGTLGEPKHSQDFMHRAYMESSIMGRYESRHISGSEGMIEEDEDEEGLDGGIHIGDIDDDDDDDEGEGIVVVGDEGDSMLDKTNSEDFNVEDHVIEETNSTLEDSSRDNLDRRSNSKTPTHHNHKAKDQFSSTMDNAKQEEDEDGRSTTGKHSTESNDDTLSVADSCDVREEYDTSSTSLVVNITSNSATMPSGSSSSKRKRKSQNPVRCAVQSNEASCDNSVDSEMAADLSLRTRERENQEKENSSTLDLRKRSRYPEEPAKEESQPETNATEAEQAKVLPSPPLTPSTSASETVKQSTIISAPVKMEPKENLEAEKSNKANNEKEKFLDLSSNQKGELVVGTETEQQQQQQQQQQNGKETLLMPTIKQEPKDDLLLDNSIQVAQSTCNTEDIEQEENRYLRIKKEILEDSFRLNISTEEDYENANNNNNNILPENLTVKSSSADTVESRKVPTSELEEHNGVEFTNDEGEVPIDKENPLRCTACGDVFQNHFHLKTHYQCEHLKLHHKCNIDGCNAAFPSKRSRDRHSSNLNLHRKLLSTGDNHTVDHLPEPIGVMGGKSFVNSSPGSITSTLQAEFLARLYAGAAHGLPPLNFEALKHFPPANATLTGFPDAASTFLNDPRFMLQQPGNPLIFPGLPGLAAFPHLSPHLLNAAQFNGLNPFCRRPSSDSHSPHSATPPIGAPRSPLMIGNKVAASTIYTHQEPDQRNTSSSPSSSMGTSEGTTHPLYGGSTNSSSSVHNTTHIPDRIS</sequence>
<feature type="compositionally biased region" description="Polar residues" evidence="2">
    <location>
        <begin position="496"/>
        <end position="521"/>
    </location>
</feature>
<evidence type="ECO:0000313" key="4">
    <source>
        <dbReference type="EnsemblMetazoa" id="GAUT032577-PA"/>
    </source>
</evidence>
<feature type="region of interest" description="Disordered" evidence="2">
    <location>
        <begin position="1011"/>
        <end position="1030"/>
    </location>
</feature>
<feature type="region of interest" description="Disordered" evidence="2">
    <location>
        <begin position="196"/>
        <end position="248"/>
    </location>
</feature>
<dbReference type="Gene3D" id="3.30.160.60">
    <property type="entry name" value="Classic Zinc Finger"/>
    <property type="match status" value="2"/>
</dbReference>
<feature type="region of interest" description="Disordered" evidence="2">
    <location>
        <begin position="602"/>
        <end position="635"/>
    </location>
</feature>
<feature type="compositionally biased region" description="Low complexity" evidence="2">
    <location>
        <begin position="1016"/>
        <end position="1025"/>
    </location>
</feature>
<feature type="compositionally biased region" description="Low complexity" evidence="2">
    <location>
        <begin position="368"/>
        <end position="381"/>
    </location>
</feature>
<feature type="region of interest" description="Disordered" evidence="2">
    <location>
        <begin position="1334"/>
        <end position="1357"/>
    </location>
</feature>
<dbReference type="PANTHER" id="PTHR15021">
    <property type="entry name" value="DISCONNECTED-RELATED"/>
    <property type="match status" value="1"/>
</dbReference>
<feature type="compositionally biased region" description="Basic and acidic residues" evidence="2">
    <location>
        <begin position="772"/>
        <end position="782"/>
    </location>
</feature>
<keyword evidence="1" id="KW-0863">Zinc-finger</keyword>
<feature type="region of interest" description="Disordered" evidence="2">
    <location>
        <begin position="424"/>
        <end position="543"/>
    </location>
</feature>
<feature type="compositionally biased region" description="Pro residues" evidence="2">
    <location>
        <begin position="206"/>
        <end position="215"/>
    </location>
</feature>
<feature type="domain" description="C2H2-type" evidence="3">
    <location>
        <begin position="559"/>
        <end position="587"/>
    </location>
</feature>
<dbReference type="GO" id="GO:0005634">
    <property type="term" value="C:nucleus"/>
    <property type="evidence" value="ECO:0007669"/>
    <property type="project" value="TreeGrafter"/>
</dbReference>
<feature type="region of interest" description="Disordered" evidence="2">
    <location>
        <begin position="348"/>
        <end position="381"/>
    </location>
</feature>
<keyword evidence="5" id="KW-1185">Reference proteome</keyword>
<protein>
    <recommendedName>
        <fullName evidence="3">C2H2-type domain-containing protein</fullName>
    </recommendedName>
</protein>
<feature type="compositionally biased region" description="Basic and acidic residues" evidence="2">
    <location>
        <begin position="426"/>
        <end position="442"/>
    </location>
</feature>
<dbReference type="InterPro" id="IPR013087">
    <property type="entry name" value="Znf_C2H2_type"/>
</dbReference>
<feature type="compositionally biased region" description="Low complexity" evidence="2">
    <location>
        <begin position="1379"/>
        <end position="1394"/>
    </location>
</feature>
<feature type="compositionally biased region" description="Polar residues" evidence="2">
    <location>
        <begin position="880"/>
        <end position="892"/>
    </location>
</feature>